<dbReference type="EMBL" id="VJXW01000021">
    <property type="protein sequence ID" value="TRW23148.1"/>
    <property type="molecule type" value="Genomic_DNA"/>
</dbReference>
<dbReference type="OrthoDB" id="9907988at2"/>
<keyword evidence="1" id="KW-1133">Transmembrane helix</keyword>
<gene>
    <name evidence="2" type="ORF">FL857_10510</name>
</gene>
<comment type="caution">
    <text evidence="2">The sequence shown here is derived from an EMBL/GenBank/DDBJ whole genome shotgun (WGS) entry which is preliminary data.</text>
</comment>
<dbReference type="Proteomes" id="UP000319424">
    <property type="component" value="Unassembled WGS sequence"/>
</dbReference>
<evidence type="ECO:0000256" key="1">
    <source>
        <dbReference type="SAM" id="Phobius"/>
    </source>
</evidence>
<evidence type="ECO:0000313" key="2">
    <source>
        <dbReference type="EMBL" id="TRW23148.1"/>
    </source>
</evidence>
<organism evidence="2 3">
    <name type="scientific">Criibacterium bergeronii</name>
    <dbReference type="NCBI Taxonomy" id="1871336"/>
    <lineage>
        <taxon>Bacteria</taxon>
        <taxon>Bacillati</taxon>
        <taxon>Bacillota</taxon>
        <taxon>Clostridia</taxon>
        <taxon>Peptostreptococcales</taxon>
        <taxon>Filifactoraceae</taxon>
        <taxon>Criibacterium</taxon>
    </lineage>
</organism>
<accession>A0A552UY68</accession>
<feature type="transmembrane region" description="Helical" evidence="1">
    <location>
        <begin position="12"/>
        <end position="31"/>
    </location>
</feature>
<sequence>MKVLAHKIKGKYLIITVITIIAILFLSYKILLNQRQVSDNYVTVKLLDVSLTKVSYEKVILLNSFDENDKKELEKLKVPISEMPSGVYLKELGIKDKSEVLENTKVTIFDVGQDYTKNSDRKYVFESWEDFVNAAKNDENLLKDKYYIISFKDNKISNIQEKLYL</sequence>
<dbReference type="RefSeq" id="WP_144398764.1">
    <property type="nucleotide sequence ID" value="NZ_VJXW01000021.1"/>
</dbReference>
<evidence type="ECO:0000313" key="3">
    <source>
        <dbReference type="Proteomes" id="UP000319424"/>
    </source>
</evidence>
<keyword evidence="1" id="KW-0812">Transmembrane</keyword>
<protein>
    <submittedName>
        <fullName evidence="2">Uncharacterized protein</fullName>
    </submittedName>
</protein>
<proteinExistence type="predicted"/>
<reference evidence="2 3" key="1">
    <citation type="submission" date="2019-07" db="EMBL/GenBank/DDBJ databases">
        <title>Criibacterium bergeronii gen. nov., sp. nov. isolated from human clinical samples.</title>
        <authorList>
            <person name="Maheux A.F."/>
            <person name="Boudreau D.K."/>
            <person name="Berube E."/>
            <person name="Brodeur S."/>
            <person name="Bernard K.A."/>
            <person name="Abed J.Y."/>
            <person name="Ducrey E."/>
            <person name="Guay E.F."/>
            <person name="Raymond F."/>
            <person name="Corbeil J."/>
            <person name="Domingo M.-C."/>
            <person name="Roy P.H."/>
            <person name="Boissinot M."/>
            <person name="Tocheva E.I."/>
            <person name="Omar R.F."/>
        </authorList>
    </citation>
    <scope>NUCLEOTIDE SEQUENCE [LARGE SCALE GENOMIC DNA]</scope>
    <source>
        <strain evidence="2 3">CCRI-24246</strain>
    </source>
</reference>
<keyword evidence="1" id="KW-0472">Membrane</keyword>
<dbReference type="AlphaFoldDB" id="A0A552UY68"/>
<name>A0A552UY68_9FIRM</name>